<dbReference type="AlphaFoldDB" id="A0A0F9SXN0"/>
<protein>
    <recommendedName>
        <fullName evidence="1">ACT domain-containing protein</fullName>
    </recommendedName>
</protein>
<dbReference type="EMBL" id="LAZR01002136">
    <property type="protein sequence ID" value="KKN33978.1"/>
    <property type="molecule type" value="Genomic_DNA"/>
</dbReference>
<comment type="caution">
    <text evidence="2">The sequence shown here is derived from an EMBL/GenBank/DDBJ whole genome shotgun (WGS) entry which is preliminary data.</text>
</comment>
<sequence>MIYLEVKIPDTPGSLIEMIKPISQYGGNIYGILHKHDKKLNNMIPVTIWFDLNEELIDLSIKNIQKDLIEKNIEIIKISIGPKKQMITVILSGHVFDTDITDTIQRLDFKNIHVLELQAKFTGFEDISNVKLNLEFPESMTKIELIRVIKKISKEKNLFFIHS</sequence>
<feature type="domain" description="ACT" evidence="1">
    <location>
        <begin position="3"/>
        <end position="83"/>
    </location>
</feature>
<reference evidence="2" key="1">
    <citation type="journal article" date="2015" name="Nature">
        <title>Complex archaea that bridge the gap between prokaryotes and eukaryotes.</title>
        <authorList>
            <person name="Spang A."/>
            <person name="Saw J.H."/>
            <person name="Jorgensen S.L."/>
            <person name="Zaremba-Niedzwiedzka K."/>
            <person name="Martijn J."/>
            <person name="Lind A.E."/>
            <person name="van Eijk R."/>
            <person name="Schleper C."/>
            <person name="Guy L."/>
            <person name="Ettema T.J."/>
        </authorList>
    </citation>
    <scope>NUCLEOTIDE SEQUENCE</scope>
</reference>
<dbReference type="InterPro" id="IPR002912">
    <property type="entry name" value="ACT_dom"/>
</dbReference>
<dbReference type="PROSITE" id="PS51671">
    <property type="entry name" value="ACT"/>
    <property type="match status" value="1"/>
</dbReference>
<organism evidence="2">
    <name type="scientific">marine sediment metagenome</name>
    <dbReference type="NCBI Taxonomy" id="412755"/>
    <lineage>
        <taxon>unclassified sequences</taxon>
        <taxon>metagenomes</taxon>
        <taxon>ecological metagenomes</taxon>
    </lineage>
</organism>
<evidence type="ECO:0000313" key="2">
    <source>
        <dbReference type="EMBL" id="KKN33978.1"/>
    </source>
</evidence>
<name>A0A0F9SXN0_9ZZZZ</name>
<accession>A0A0F9SXN0</accession>
<evidence type="ECO:0000259" key="1">
    <source>
        <dbReference type="PROSITE" id="PS51671"/>
    </source>
</evidence>
<gene>
    <name evidence="2" type="ORF">LCGC14_0798300</name>
</gene>
<proteinExistence type="predicted"/>